<organism evidence="2 3">
    <name type="scientific">Acropora cervicornis</name>
    <name type="common">Staghorn coral</name>
    <dbReference type="NCBI Taxonomy" id="6130"/>
    <lineage>
        <taxon>Eukaryota</taxon>
        <taxon>Metazoa</taxon>
        <taxon>Cnidaria</taxon>
        <taxon>Anthozoa</taxon>
        <taxon>Hexacorallia</taxon>
        <taxon>Scleractinia</taxon>
        <taxon>Astrocoeniina</taxon>
        <taxon>Acroporidae</taxon>
        <taxon>Acropora</taxon>
    </lineage>
</organism>
<evidence type="ECO:0000313" key="2">
    <source>
        <dbReference type="EMBL" id="KAK2555098.1"/>
    </source>
</evidence>
<comment type="caution">
    <text evidence="2">The sequence shown here is derived from an EMBL/GenBank/DDBJ whole genome shotgun (WGS) entry which is preliminary data.</text>
</comment>
<evidence type="ECO:0000313" key="3">
    <source>
        <dbReference type="Proteomes" id="UP001249851"/>
    </source>
</evidence>
<feature type="compositionally biased region" description="Acidic residues" evidence="1">
    <location>
        <begin position="81"/>
        <end position="94"/>
    </location>
</feature>
<reference evidence="2" key="2">
    <citation type="journal article" date="2023" name="Science">
        <title>Genomic signatures of disease resistance in endangered staghorn corals.</title>
        <authorList>
            <person name="Vollmer S.V."/>
            <person name="Selwyn J.D."/>
            <person name="Despard B.A."/>
            <person name="Roesel C.L."/>
        </authorList>
    </citation>
    <scope>NUCLEOTIDE SEQUENCE</scope>
    <source>
        <strain evidence="2">K2</strain>
    </source>
</reference>
<name>A0AAD9Q5G6_ACRCE</name>
<accession>A0AAD9Q5G6</accession>
<keyword evidence="3" id="KW-1185">Reference proteome</keyword>
<sequence length="141" mass="15790">NTFKLSSKYPIDYLKQLTGFMQQPETYSFEKTGGDIVPSSNPDSPLVSFDVWSNPEDGTANNVLGSFTPDKEQFTTTTENASDESLQDTVEETESTTSLYESFQRTPTVRMLCTRLKAKSIQDPLLFDVNGNPLDIKTMLK</sequence>
<protein>
    <submittedName>
        <fullName evidence="2">Uncharacterized protein</fullName>
    </submittedName>
</protein>
<evidence type="ECO:0000256" key="1">
    <source>
        <dbReference type="SAM" id="MobiDB-lite"/>
    </source>
</evidence>
<feature type="non-terminal residue" evidence="2">
    <location>
        <position position="141"/>
    </location>
</feature>
<proteinExistence type="predicted"/>
<reference evidence="2" key="1">
    <citation type="journal article" date="2023" name="G3 (Bethesda)">
        <title>Whole genome assembly and annotation of the endangered Caribbean coral Acropora cervicornis.</title>
        <authorList>
            <person name="Selwyn J.D."/>
            <person name="Vollmer S.V."/>
        </authorList>
    </citation>
    <scope>NUCLEOTIDE SEQUENCE</scope>
    <source>
        <strain evidence="2">K2</strain>
    </source>
</reference>
<feature type="region of interest" description="Disordered" evidence="1">
    <location>
        <begin position="75"/>
        <end position="101"/>
    </location>
</feature>
<dbReference type="EMBL" id="JARQWQ010000065">
    <property type="protein sequence ID" value="KAK2555098.1"/>
    <property type="molecule type" value="Genomic_DNA"/>
</dbReference>
<dbReference type="AlphaFoldDB" id="A0AAD9Q5G6"/>
<dbReference type="Proteomes" id="UP001249851">
    <property type="component" value="Unassembled WGS sequence"/>
</dbReference>
<gene>
    <name evidence="2" type="ORF">P5673_023456</name>
</gene>